<evidence type="ECO:0008006" key="3">
    <source>
        <dbReference type="Google" id="ProtNLM"/>
    </source>
</evidence>
<protein>
    <recommendedName>
        <fullName evidence="3">N-acetyltransferase</fullName>
    </recommendedName>
</protein>
<evidence type="ECO:0000313" key="1">
    <source>
        <dbReference type="EMBL" id="GIJ01572.1"/>
    </source>
</evidence>
<dbReference type="Gene3D" id="3.40.630.30">
    <property type="match status" value="1"/>
</dbReference>
<reference evidence="1" key="1">
    <citation type="submission" date="2021-01" db="EMBL/GenBank/DDBJ databases">
        <title>Whole genome shotgun sequence of Spirilliplanes yamanashiensis NBRC 15828.</title>
        <authorList>
            <person name="Komaki H."/>
            <person name="Tamura T."/>
        </authorList>
    </citation>
    <scope>NUCLEOTIDE SEQUENCE</scope>
    <source>
        <strain evidence="1">NBRC 15828</strain>
    </source>
</reference>
<dbReference type="InterPro" id="IPR016181">
    <property type="entry name" value="Acyl_CoA_acyltransferase"/>
</dbReference>
<dbReference type="SUPFAM" id="SSF55729">
    <property type="entry name" value="Acyl-CoA N-acyltransferases (Nat)"/>
    <property type="match status" value="1"/>
</dbReference>
<dbReference type="EMBL" id="BOOY01000005">
    <property type="protein sequence ID" value="GIJ01572.1"/>
    <property type="molecule type" value="Genomic_DNA"/>
</dbReference>
<evidence type="ECO:0000313" key="2">
    <source>
        <dbReference type="Proteomes" id="UP000652013"/>
    </source>
</evidence>
<proteinExistence type="predicted"/>
<sequence>MFHTVSPSGTPLSCPVNGSPSPVGAASVGAVDLDIATVADRPVDRAPLDGHWPPFMTNDPTSGLYYGYVDEHFPEFCLVALDRATGRPVAKAYSVPLSFAGDIAAGLPDGGWDWAIRQSAHDRLSGAQPTIASALEILVHPELRGGGLSGVMLAAMRDNARRLGFADLVAPVRPSGKHLEPHRPIDEYAFATRPDGLPVDPWLRVHVRAGGRIVNVAHHSMVVPARPERWREWTGLPFDTTGPVEVPFALSPVHCDIDQDVAVYVEPNVWVHHRTGA</sequence>
<gene>
    <name evidence="1" type="ORF">Sya03_09240</name>
</gene>
<organism evidence="1 2">
    <name type="scientific">Spirilliplanes yamanashiensis</name>
    <dbReference type="NCBI Taxonomy" id="42233"/>
    <lineage>
        <taxon>Bacteria</taxon>
        <taxon>Bacillati</taxon>
        <taxon>Actinomycetota</taxon>
        <taxon>Actinomycetes</taxon>
        <taxon>Micromonosporales</taxon>
        <taxon>Micromonosporaceae</taxon>
        <taxon>Spirilliplanes</taxon>
    </lineage>
</organism>
<dbReference type="AlphaFoldDB" id="A0A8J4DGR6"/>
<dbReference type="Proteomes" id="UP000652013">
    <property type="component" value="Unassembled WGS sequence"/>
</dbReference>
<keyword evidence="2" id="KW-1185">Reference proteome</keyword>
<accession>A0A8J4DGR6</accession>
<comment type="caution">
    <text evidence="1">The sequence shown here is derived from an EMBL/GenBank/DDBJ whole genome shotgun (WGS) entry which is preliminary data.</text>
</comment>
<name>A0A8J4DGR6_9ACTN</name>